<dbReference type="AlphaFoldDB" id="A0A5B6TTE2"/>
<dbReference type="InterPro" id="IPR011040">
    <property type="entry name" value="Sialidase"/>
</dbReference>
<dbReference type="Gene3D" id="2.120.10.10">
    <property type="match status" value="1"/>
</dbReference>
<gene>
    <name evidence="3" type="ORF">FOA19_03680</name>
</gene>
<dbReference type="CDD" id="cd15482">
    <property type="entry name" value="Sialidase_non-viral"/>
    <property type="match status" value="1"/>
</dbReference>
<dbReference type="Pfam" id="PF13088">
    <property type="entry name" value="BNR_2"/>
    <property type="match status" value="1"/>
</dbReference>
<evidence type="ECO:0000256" key="1">
    <source>
        <dbReference type="SAM" id="SignalP"/>
    </source>
</evidence>
<dbReference type="SUPFAM" id="SSF50939">
    <property type="entry name" value="Sialidases"/>
    <property type="match status" value="1"/>
</dbReference>
<feature type="signal peptide" evidence="1">
    <location>
        <begin position="1"/>
        <end position="19"/>
    </location>
</feature>
<dbReference type="PANTHER" id="PTHR43752">
    <property type="entry name" value="BNR/ASP-BOX REPEAT FAMILY PROTEIN"/>
    <property type="match status" value="1"/>
</dbReference>
<dbReference type="InterPro" id="IPR036278">
    <property type="entry name" value="Sialidase_sf"/>
</dbReference>
<organism evidence="3 4">
    <name type="scientific">Rufibacter hautae</name>
    <dbReference type="NCBI Taxonomy" id="2595005"/>
    <lineage>
        <taxon>Bacteria</taxon>
        <taxon>Pseudomonadati</taxon>
        <taxon>Bacteroidota</taxon>
        <taxon>Cytophagia</taxon>
        <taxon>Cytophagales</taxon>
        <taxon>Hymenobacteraceae</taxon>
        <taxon>Rufibacter</taxon>
    </lineage>
</organism>
<protein>
    <submittedName>
        <fullName evidence="3">Sialidase</fullName>
    </submittedName>
</protein>
<dbReference type="Proteomes" id="UP000324133">
    <property type="component" value="Unassembled WGS sequence"/>
</dbReference>
<accession>A0A5B6TTE2</accession>
<name>A0A5B6TTE2_9BACT</name>
<keyword evidence="4" id="KW-1185">Reference proteome</keyword>
<reference evidence="3 4" key="1">
    <citation type="submission" date="2019-07" db="EMBL/GenBank/DDBJ databases">
        <title>Rufibacter sp. nov., isolated from lake sediment.</title>
        <authorList>
            <person name="Qu J.-H."/>
        </authorList>
    </citation>
    <scope>NUCLEOTIDE SEQUENCE [LARGE SCALE GENOMIC DNA]</scope>
    <source>
        <strain evidence="3 4">NBS58-1</strain>
    </source>
</reference>
<keyword evidence="1" id="KW-0732">Signal</keyword>
<dbReference type="EMBL" id="VKKY01000001">
    <property type="protein sequence ID" value="KAA3439788.1"/>
    <property type="molecule type" value="Genomic_DNA"/>
</dbReference>
<dbReference type="RefSeq" id="WP_149089428.1">
    <property type="nucleotide sequence ID" value="NZ_VKKY01000001.1"/>
</dbReference>
<dbReference type="PANTHER" id="PTHR43752:SF2">
    <property type="entry name" value="BNR_ASP-BOX REPEAT FAMILY PROTEIN"/>
    <property type="match status" value="1"/>
</dbReference>
<evidence type="ECO:0000313" key="3">
    <source>
        <dbReference type="EMBL" id="KAA3439788.1"/>
    </source>
</evidence>
<proteinExistence type="predicted"/>
<comment type="caution">
    <text evidence="3">The sequence shown here is derived from an EMBL/GenBank/DDBJ whole genome shotgun (WGS) entry which is preliminary data.</text>
</comment>
<feature type="chain" id="PRO_5022978940" evidence="1">
    <location>
        <begin position="20"/>
        <end position="346"/>
    </location>
</feature>
<dbReference type="OrthoDB" id="41724at2"/>
<evidence type="ECO:0000259" key="2">
    <source>
        <dbReference type="Pfam" id="PF13088"/>
    </source>
</evidence>
<evidence type="ECO:0000313" key="4">
    <source>
        <dbReference type="Proteomes" id="UP000324133"/>
    </source>
</evidence>
<sequence length="346" mass="38455">MTRYLLITLFCSLAYAAKAQSGWTKVKEELVFENAPFQQCHASTLVEVSDGKLLLACFGGSGEGRVDVDIWLSTLDHKGTSKPVSVANGILHDTLRYPTWNPVLFKERKGTLFLFYKVGPNPREWWGVVKTSKDEGQTWSAPKRLPNGILGPIKNKPVQLTDGTILAPSSVEESTERWKVHIEKSTDAGLTWQRISVDPESGFDVIQPSIVFHSGKRLQILCRSKQGSIVQAWSKDGGNSWGKLSKTSLLNPNSGTDAVTLKDGTQVIVYNPDVPGKDWFNGRGKLYVAVSKDGNTWKDVAVLEDGKEEEYSYPAIIQTKDGLVHITYTYNRKNVKHVVYKPAKQS</sequence>
<feature type="domain" description="Sialidase" evidence="2">
    <location>
        <begin position="51"/>
        <end position="326"/>
    </location>
</feature>